<evidence type="ECO:0000313" key="2">
    <source>
        <dbReference type="EMBL" id="KAA1260004.1"/>
    </source>
</evidence>
<keyword evidence="3" id="KW-1185">Reference proteome</keyword>
<comment type="caution">
    <text evidence="2">The sequence shown here is derived from an EMBL/GenBank/DDBJ whole genome shotgun (WGS) entry which is preliminary data.</text>
</comment>
<protein>
    <submittedName>
        <fullName evidence="2">Uncharacterized protein</fullName>
    </submittedName>
</protein>
<dbReference type="Proteomes" id="UP000322699">
    <property type="component" value="Unassembled WGS sequence"/>
</dbReference>
<accession>A0A5B1CL00</accession>
<reference evidence="2 3" key="1">
    <citation type="submission" date="2019-08" db="EMBL/GenBank/DDBJ databases">
        <title>Deep-cultivation of Planctomycetes and their phenomic and genomic characterization uncovers novel biology.</title>
        <authorList>
            <person name="Wiegand S."/>
            <person name="Jogler M."/>
            <person name="Boedeker C."/>
            <person name="Pinto D."/>
            <person name="Vollmers J."/>
            <person name="Rivas-Marin E."/>
            <person name="Kohn T."/>
            <person name="Peeters S.H."/>
            <person name="Heuer A."/>
            <person name="Rast P."/>
            <person name="Oberbeckmann S."/>
            <person name="Bunk B."/>
            <person name="Jeske O."/>
            <person name="Meyerdierks A."/>
            <person name="Storesund J.E."/>
            <person name="Kallscheuer N."/>
            <person name="Luecker S."/>
            <person name="Lage O.M."/>
            <person name="Pohl T."/>
            <person name="Merkel B.J."/>
            <person name="Hornburger P."/>
            <person name="Mueller R.-W."/>
            <person name="Bruemmer F."/>
            <person name="Labrenz M."/>
            <person name="Spormann A.M."/>
            <person name="Op Den Camp H."/>
            <person name="Overmann J."/>
            <person name="Amann R."/>
            <person name="Jetten M.S.M."/>
            <person name="Mascher T."/>
            <person name="Medema M.H."/>
            <person name="Devos D.P."/>
            <person name="Kaster A.-K."/>
            <person name="Ovreas L."/>
            <person name="Rohde M."/>
            <person name="Galperin M.Y."/>
            <person name="Jogler C."/>
        </authorList>
    </citation>
    <scope>NUCLEOTIDE SEQUENCE [LARGE SCALE GENOMIC DNA]</scope>
    <source>
        <strain evidence="2 3">LF1</strain>
    </source>
</reference>
<evidence type="ECO:0000313" key="3">
    <source>
        <dbReference type="Proteomes" id="UP000322699"/>
    </source>
</evidence>
<feature type="compositionally biased region" description="Basic and acidic residues" evidence="1">
    <location>
        <begin position="185"/>
        <end position="207"/>
    </location>
</feature>
<organism evidence="2 3">
    <name type="scientific">Rubripirellula obstinata</name>
    <dbReference type="NCBI Taxonomy" id="406547"/>
    <lineage>
        <taxon>Bacteria</taxon>
        <taxon>Pseudomonadati</taxon>
        <taxon>Planctomycetota</taxon>
        <taxon>Planctomycetia</taxon>
        <taxon>Pirellulales</taxon>
        <taxon>Pirellulaceae</taxon>
        <taxon>Rubripirellula</taxon>
    </lineage>
</organism>
<dbReference type="AlphaFoldDB" id="A0A5B1CL00"/>
<evidence type="ECO:0000256" key="1">
    <source>
        <dbReference type="SAM" id="MobiDB-lite"/>
    </source>
</evidence>
<dbReference type="EMBL" id="VRLW01000001">
    <property type="protein sequence ID" value="KAA1260004.1"/>
    <property type="molecule type" value="Genomic_DNA"/>
</dbReference>
<sequence length="273" mass="31326">MPRSMSKKNKRRVASLAFFAFSFCIFACVSFAIEPKLQSLSEIPDKDSLQVAADKFLAVFEIDGDDFIAKVVRDEQAATLGLYGWQRIETLFPLEYRNELVQFNVLDGKRWAGFFSGDGANDVDRKGYRLSIAKFLLLKESNRHNPSRSITPRRETLDWTLVHEMGHYLCLRSDSIEQFSQVFDGDSKPQPRRREEPDDYAKDGSPKLKGDFVTSYAERTGGDEEVVECFTTYMLVANLPTNDSLVAEKIRFFDDVEGMPELREHIQKYKAEE</sequence>
<feature type="region of interest" description="Disordered" evidence="1">
    <location>
        <begin position="182"/>
        <end position="207"/>
    </location>
</feature>
<proteinExistence type="predicted"/>
<name>A0A5B1CL00_9BACT</name>
<gene>
    <name evidence="2" type="ORF">LF1_25420</name>
</gene>